<evidence type="ECO:0000256" key="1">
    <source>
        <dbReference type="ARBA" id="ARBA00004141"/>
    </source>
</evidence>
<comment type="similarity">
    <text evidence="8">Belongs to the TMEM134/TMEM230 family.</text>
</comment>
<keyword evidence="10" id="KW-0967">Endosome</keyword>
<keyword evidence="9 18" id="KW-0812">Transmembrane</keyword>
<evidence type="ECO:0000256" key="15">
    <source>
        <dbReference type="ARBA" id="ARBA00023329"/>
    </source>
</evidence>
<dbReference type="InterPro" id="IPR008590">
    <property type="entry name" value="TMEM_230/134"/>
</dbReference>
<evidence type="ECO:0000256" key="2">
    <source>
        <dbReference type="ARBA" id="ARBA00004172"/>
    </source>
</evidence>
<evidence type="ECO:0000256" key="3">
    <source>
        <dbReference type="ARBA" id="ARBA00004234"/>
    </source>
</evidence>
<sequence length="100" mass="11148">MADAREEETLNGRVLRRRSTRPWGALALAALLLAIGTTSLTVWLFIATGVLDAQWADNALPCFIVGVLGFLPGFYETRIAYAAWRGWPGYSYEMIPRLDD</sequence>
<proteinExistence type="inferred from homology"/>
<keyword evidence="12" id="KW-0770">Synapse</keyword>
<dbReference type="GO" id="GO:0005776">
    <property type="term" value="C:autophagosome"/>
    <property type="evidence" value="ECO:0007669"/>
    <property type="project" value="UniProtKB-SubCell"/>
</dbReference>
<organism evidence="19 20">
    <name type="scientific">Diacronema lutheri</name>
    <name type="common">Unicellular marine alga</name>
    <name type="synonym">Monochrysis lutheri</name>
    <dbReference type="NCBI Taxonomy" id="2081491"/>
    <lineage>
        <taxon>Eukaryota</taxon>
        <taxon>Haptista</taxon>
        <taxon>Haptophyta</taxon>
        <taxon>Pavlovophyceae</taxon>
        <taxon>Pavlovales</taxon>
        <taxon>Pavlovaceae</taxon>
        <taxon>Diacronema</taxon>
    </lineage>
</organism>
<dbReference type="GO" id="GO:0005770">
    <property type="term" value="C:late endosome"/>
    <property type="evidence" value="ECO:0007669"/>
    <property type="project" value="UniProtKB-SubCell"/>
</dbReference>
<evidence type="ECO:0000256" key="10">
    <source>
        <dbReference type="ARBA" id="ARBA00022753"/>
    </source>
</evidence>
<evidence type="ECO:0000256" key="18">
    <source>
        <dbReference type="SAM" id="Phobius"/>
    </source>
</evidence>
<dbReference type="PANTHER" id="PTHR15664">
    <property type="entry name" value="C20ORF30 PROTEIN"/>
    <property type="match status" value="1"/>
</dbReference>
<comment type="caution">
    <text evidence="19">The sequence shown here is derived from an EMBL/GenBank/DDBJ whole genome shotgun (WGS) entry which is preliminary data.</text>
</comment>
<comment type="subcellular location">
    <subcellularLocation>
        <location evidence="5">Cytoplasmic vesicle</location>
        <location evidence="5">Autophagosome</location>
    </subcellularLocation>
    <subcellularLocation>
        <location evidence="3">Cytoplasmic vesicle</location>
        <location evidence="3">Secretory vesicle</location>
        <location evidence="3">Synaptic vesicle</location>
    </subcellularLocation>
    <subcellularLocation>
        <location evidence="4">Early endosome</location>
    </subcellularLocation>
    <subcellularLocation>
        <location evidence="6">Golgi apparatus</location>
        <location evidence="6">trans-Golgi network</location>
    </subcellularLocation>
    <subcellularLocation>
        <location evidence="7">Late endosome</location>
    </subcellularLocation>
    <subcellularLocation>
        <location evidence="1">Membrane</location>
        <topology evidence="1">Multi-pass membrane protein</topology>
    </subcellularLocation>
    <subcellularLocation>
        <location evidence="2">Recycling endosome</location>
    </subcellularLocation>
</comment>
<dbReference type="EMBL" id="JAGTXO010000008">
    <property type="protein sequence ID" value="KAG8466145.1"/>
    <property type="molecule type" value="Genomic_DNA"/>
</dbReference>
<dbReference type="GO" id="GO:0005769">
    <property type="term" value="C:early endosome"/>
    <property type="evidence" value="ECO:0007669"/>
    <property type="project" value="UniProtKB-SubCell"/>
</dbReference>
<keyword evidence="11 18" id="KW-1133">Transmembrane helix</keyword>
<gene>
    <name evidence="19" type="ORF">KFE25_001901</name>
</gene>
<dbReference type="GO" id="GO:0005794">
    <property type="term" value="C:Golgi apparatus"/>
    <property type="evidence" value="ECO:0007669"/>
    <property type="project" value="UniProtKB-SubCell"/>
</dbReference>
<evidence type="ECO:0000256" key="6">
    <source>
        <dbReference type="ARBA" id="ARBA00004601"/>
    </source>
</evidence>
<dbReference type="PANTHER" id="PTHR15664:SF6">
    <property type="entry name" value="TRANSMEMBRANE PROTEIN 230"/>
    <property type="match status" value="1"/>
</dbReference>
<dbReference type="GO" id="GO:0016020">
    <property type="term" value="C:membrane"/>
    <property type="evidence" value="ECO:0007669"/>
    <property type="project" value="UniProtKB-SubCell"/>
</dbReference>
<dbReference type="Proteomes" id="UP000751190">
    <property type="component" value="Unassembled WGS sequence"/>
</dbReference>
<evidence type="ECO:0000256" key="5">
    <source>
        <dbReference type="ARBA" id="ARBA00004419"/>
    </source>
</evidence>
<keyword evidence="13" id="KW-0333">Golgi apparatus</keyword>
<dbReference type="InterPro" id="IPR044234">
    <property type="entry name" value="TMEM230"/>
</dbReference>
<dbReference type="OMA" id="AYYAYYK"/>
<evidence type="ECO:0000256" key="17">
    <source>
        <dbReference type="ARBA" id="ARBA00024088"/>
    </source>
</evidence>
<comment type="function">
    <text evidence="16">Involved in trafficking and recycling of synaptic vesicles.</text>
</comment>
<feature type="transmembrane region" description="Helical" evidence="18">
    <location>
        <begin position="58"/>
        <end position="75"/>
    </location>
</feature>
<evidence type="ECO:0000256" key="11">
    <source>
        <dbReference type="ARBA" id="ARBA00022989"/>
    </source>
</evidence>
<evidence type="ECO:0000313" key="19">
    <source>
        <dbReference type="EMBL" id="KAG8466145.1"/>
    </source>
</evidence>
<evidence type="ECO:0000256" key="4">
    <source>
        <dbReference type="ARBA" id="ARBA00004412"/>
    </source>
</evidence>
<dbReference type="OrthoDB" id="5597044at2759"/>
<protein>
    <recommendedName>
        <fullName evidence="17">Transmembrane protein 230</fullName>
    </recommendedName>
</protein>
<keyword evidence="20" id="KW-1185">Reference proteome</keyword>
<dbReference type="Pfam" id="PF05915">
    <property type="entry name" value="TMEM_230_134"/>
    <property type="match status" value="1"/>
</dbReference>
<dbReference type="AlphaFoldDB" id="A0A8J6CDR4"/>
<reference evidence="19" key="1">
    <citation type="submission" date="2021-05" db="EMBL/GenBank/DDBJ databases">
        <title>The genome of the haptophyte Pavlova lutheri (Diacronema luteri, Pavlovales) - a model for lipid biosynthesis in eukaryotic algae.</title>
        <authorList>
            <person name="Hulatt C.J."/>
            <person name="Posewitz M.C."/>
        </authorList>
    </citation>
    <scope>NUCLEOTIDE SEQUENCE</scope>
    <source>
        <strain evidence="19">NIVA-4/92</strain>
    </source>
</reference>
<keyword evidence="14 18" id="KW-0472">Membrane</keyword>
<evidence type="ECO:0000256" key="9">
    <source>
        <dbReference type="ARBA" id="ARBA00022692"/>
    </source>
</evidence>
<evidence type="ECO:0000256" key="13">
    <source>
        <dbReference type="ARBA" id="ARBA00023034"/>
    </source>
</evidence>
<accession>A0A8J6CDR4</accession>
<evidence type="ECO:0000256" key="14">
    <source>
        <dbReference type="ARBA" id="ARBA00023136"/>
    </source>
</evidence>
<keyword evidence="15" id="KW-0968">Cytoplasmic vesicle</keyword>
<evidence type="ECO:0000256" key="16">
    <source>
        <dbReference type="ARBA" id="ARBA00024003"/>
    </source>
</evidence>
<feature type="transmembrane region" description="Helical" evidence="18">
    <location>
        <begin position="23"/>
        <end position="46"/>
    </location>
</feature>
<evidence type="ECO:0000256" key="8">
    <source>
        <dbReference type="ARBA" id="ARBA00007743"/>
    </source>
</evidence>
<dbReference type="GO" id="GO:0055037">
    <property type="term" value="C:recycling endosome"/>
    <property type="evidence" value="ECO:0007669"/>
    <property type="project" value="UniProtKB-SubCell"/>
</dbReference>
<evidence type="ECO:0000256" key="12">
    <source>
        <dbReference type="ARBA" id="ARBA00023018"/>
    </source>
</evidence>
<evidence type="ECO:0000256" key="7">
    <source>
        <dbReference type="ARBA" id="ARBA00004603"/>
    </source>
</evidence>
<evidence type="ECO:0000313" key="20">
    <source>
        <dbReference type="Proteomes" id="UP000751190"/>
    </source>
</evidence>
<name>A0A8J6CDR4_DIALT</name>